<organism evidence="1 2">
    <name type="scientific">Modicella reniformis</name>
    <dbReference type="NCBI Taxonomy" id="1440133"/>
    <lineage>
        <taxon>Eukaryota</taxon>
        <taxon>Fungi</taxon>
        <taxon>Fungi incertae sedis</taxon>
        <taxon>Mucoromycota</taxon>
        <taxon>Mortierellomycotina</taxon>
        <taxon>Mortierellomycetes</taxon>
        <taxon>Mortierellales</taxon>
        <taxon>Mortierellaceae</taxon>
        <taxon>Modicella</taxon>
    </lineage>
</organism>
<name>A0A9P6JHP4_9FUNG</name>
<dbReference type="AlphaFoldDB" id="A0A9P6JHP4"/>
<protein>
    <submittedName>
        <fullName evidence="1">Uncharacterized protein</fullName>
    </submittedName>
</protein>
<feature type="non-terminal residue" evidence="1">
    <location>
        <position position="1"/>
    </location>
</feature>
<keyword evidence="2" id="KW-1185">Reference proteome</keyword>
<comment type="caution">
    <text evidence="1">The sequence shown here is derived from an EMBL/GenBank/DDBJ whole genome shotgun (WGS) entry which is preliminary data.</text>
</comment>
<dbReference type="EMBL" id="JAAAHW010005405">
    <property type="protein sequence ID" value="KAF9968928.1"/>
    <property type="molecule type" value="Genomic_DNA"/>
</dbReference>
<feature type="non-terminal residue" evidence="1">
    <location>
        <position position="299"/>
    </location>
</feature>
<accession>A0A9P6JHP4</accession>
<gene>
    <name evidence="1" type="ORF">BGZ65_012489</name>
</gene>
<sequence>KDSVDENTVDQRSLKTLPVAVKRPPVWRPFPETVLSALNEVSTSKSDQDKALYHEDKLGRMPIAISIDGTEQNALVAREVYDALPDGTCLAVLHKPVRDPKVKQPWETLPALHPLEPSIEEVVEETLAPVIGTRKFQELSKENFHNLNLDWTRSPQAPLVAGHLLSGAILLDVSRRSAILINEVKVYGRTRSTDCHLEQKGLVKGVPKDTSTPSTLGKDYYKDVHPMTSSSTTDGKRLISYLWRAMAGRKAAVSVGGNTLNYVINEHDSPNVRIFLDSEREKQAREMAKKSADEVLEKL</sequence>
<proteinExistence type="predicted"/>
<evidence type="ECO:0000313" key="2">
    <source>
        <dbReference type="Proteomes" id="UP000749646"/>
    </source>
</evidence>
<evidence type="ECO:0000313" key="1">
    <source>
        <dbReference type="EMBL" id="KAF9968928.1"/>
    </source>
</evidence>
<reference evidence="1" key="1">
    <citation type="journal article" date="2020" name="Fungal Divers.">
        <title>Resolving the Mortierellaceae phylogeny through synthesis of multi-gene phylogenetics and phylogenomics.</title>
        <authorList>
            <person name="Vandepol N."/>
            <person name="Liber J."/>
            <person name="Desiro A."/>
            <person name="Na H."/>
            <person name="Kennedy M."/>
            <person name="Barry K."/>
            <person name="Grigoriev I.V."/>
            <person name="Miller A.N."/>
            <person name="O'Donnell K."/>
            <person name="Stajich J.E."/>
            <person name="Bonito G."/>
        </authorList>
    </citation>
    <scope>NUCLEOTIDE SEQUENCE</scope>
    <source>
        <strain evidence="1">MES-2147</strain>
    </source>
</reference>
<dbReference type="Proteomes" id="UP000749646">
    <property type="component" value="Unassembled WGS sequence"/>
</dbReference>
<dbReference type="OrthoDB" id="2250876at2759"/>